<evidence type="ECO:0000313" key="4">
    <source>
        <dbReference type="Proteomes" id="UP001300383"/>
    </source>
</evidence>
<dbReference type="EMBL" id="JASGBQ010000004">
    <property type="protein sequence ID" value="MDI9241740.1"/>
    <property type="molecule type" value="Genomic_DNA"/>
</dbReference>
<evidence type="ECO:0000256" key="1">
    <source>
        <dbReference type="ARBA" id="ARBA00006738"/>
    </source>
</evidence>
<dbReference type="CDD" id="cd20736">
    <property type="entry name" value="PoNe_Nuclease"/>
    <property type="match status" value="1"/>
</dbReference>
<dbReference type="RefSeq" id="WP_283230250.1">
    <property type="nucleotide sequence ID" value="NZ_JASGBQ010000004.1"/>
</dbReference>
<dbReference type="Gene3D" id="3.40.1350.10">
    <property type="match status" value="1"/>
</dbReference>
<gene>
    <name evidence="3" type="ORF">QJ036_04500</name>
</gene>
<dbReference type="AlphaFoldDB" id="A0AAP4B9V0"/>
<name>A0AAP4B9V0_9FIRM</name>
<dbReference type="PANTHER" id="PTHR34039">
    <property type="entry name" value="UPF0102 PROTEIN YRAN"/>
    <property type="match status" value="1"/>
</dbReference>
<keyword evidence="4" id="KW-1185">Reference proteome</keyword>
<proteinExistence type="inferred from homology"/>
<dbReference type="InterPro" id="IPR011335">
    <property type="entry name" value="Restrct_endonuc-II-like"/>
</dbReference>
<sequence length="131" mass="15351">MADKEYTKQVAEKRNNREAGRKYEELAAGYLRNKGYVIREQNFRAPSSEIDLIAERDGMLVMCEVKYRSTERYGDPAEAVDIQKQKKICRAALYYYMKNRYGADRPCRFDVIAVYGDGTLRHVENAFDFIR</sequence>
<dbReference type="InterPro" id="IPR011856">
    <property type="entry name" value="tRNA_endonuc-like_dom_sf"/>
</dbReference>
<dbReference type="Proteomes" id="UP001300383">
    <property type="component" value="Unassembled WGS sequence"/>
</dbReference>
<reference evidence="3 4" key="1">
    <citation type="submission" date="2023-05" db="EMBL/GenBank/DDBJ databases">
        <title>[ruminococcus] sp. nov., isolated from a pig farm feces dump.</title>
        <authorList>
            <person name="Chang Y.-H."/>
        </authorList>
    </citation>
    <scope>NUCLEOTIDE SEQUENCE [LARGE SCALE GENOMIC DNA]</scope>
    <source>
        <strain evidence="3 4">YH-rum2234</strain>
    </source>
</reference>
<dbReference type="InterPro" id="IPR003509">
    <property type="entry name" value="UPF0102_YraN-like"/>
</dbReference>
<protein>
    <recommendedName>
        <fullName evidence="2">UPF0102 protein QJ036_04500</fullName>
    </recommendedName>
</protein>
<dbReference type="NCBIfam" id="TIGR00252">
    <property type="entry name" value="YraN family protein"/>
    <property type="match status" value="1"/>
</dbReference>
<comment type="caution">
    <text evidence="3">The sequence shown here is derived from an EMBL/GenBank/DDBJ whole genome shotgun (WGS) entry which is preliminary data.</text>
</comment>
<comment type="similarity">
    <text evidence="1 2">Belongs to the UPF0102 family.</text>
</comment>
<accession>A0AAP4B9V0</accession>
<evidence type="ECO:0000256" key="2">
    <source>
        <dbReference type="HAMAP-Rule" id="MF_00048"/>
    </source>
</evidence>
<organism evidence="3 4">
    <name type="scientific">Fusibacillus kribbianus</name>
    <dbReference type="NCBI Taxonomy" id="3044208"/>
    <lineage>
        <taxon>Bacteria</taxon>
        <taxon>Bacillati</taxon>
        <taxon>Bacillota</taxon>
        <taxon>Clostridia</taxon>
        <taxon>Lachnospirales</taxon>
        <taxon>Lachnospiraceae</taxon>
        <taxon>Fusibacillus</taxon>
    </lineage>
</organism>
<dbReference type="PANTHER" id="PTHR34039:SF1">
    <property type="entry name" value="UPF0102 PROTEIN YRAN"/>
    <property type="match status" value="1"/>
</dbReference>
<dbReference type="SUPFAM" id="SSF52980">
    <property type="entry name" value="Restriction endonuclease-like"/>
    <property type="match status" value="1"/>
</dbReference>
<dbReference type="GO" id="GO:0003676">
    <property type="term" value="F:nucleic acid binding"/>
    <property type="evidence" value="ECO:0007669"/>
    <property type="project" value="InterPro"/>
</dbReference>
<dbReference type="Pfam" id="PF02021">
    <property type="entry name" value="UPF0102"/>
    <property type="match status" value="1"/>
</dbReference>
<dbReference type="NCBIfam" id="NF009150">
    <property type="entry name" value="PRK12497.1-3"/>
    <property type="match status" value="1"/>
</dbReference>
<dbReference type="HAMAP" id="MF_00048">
    <property type="entry name" value="UPF0102"/>
    <property type="match status" value="1"/>
</dbReference>
<evidence type="ECO:0000313" key="3">
    <source>
        <dbReference type="EMBL" id="MDI9241740.1"/>
    </source>
</evidence>